<sequence length="77" mass="8438">MMTAAVLLSVAPWNAGPSSASEVVSYTVRPGDTLWLYAERITPEGGDVAENVDLIMRLNHMDSARLEPGQRIRVPKE</sequence>
<dbReference type="Pfam" id="PF01476">
    <property type="entry name" value="LysM"/>
    <property type="match status" value="1"/>
</dbReference>
<evidence type="ECO:0000313" key="2">
    <source>
        <dbReference type="EMBL" id="MBW3091889.1"/>
    </source>
</evidence>
<organism evidence="2 3">
    <name type="scientific">Bifidobacterium miconis</name>
    <dbReference type="NCBI Taxonomy" id="2834435"/>
    <lineage>
        <taxon>Bacteria</taxon>
        <taxon>Bacillati</taxon>
        <taxon>Actinomycetota</taxon>
        <taxon>Actinomycetes</taxon>
        <taxon>Bifidobacteriales</taxon>
        <taxon>Bifidobacteriaceae</taxon>
        <taxon>Bifidobacterium</taxon>
    </lineage>
</organism>
<gene>
    <name evidence="2" type="ORF">KIH79_02755</name>
</gene>
<feature type="domain" description="LysM" evidence="1">
    <location>
        <begin position="24"/>
        <end position="74"/>
    </location>
</feature>
<comment type="caution">
    <text evidence="2">The sequence shown here is derived from an EMBL/GenBank/DDBJ whole genome shotgun (WGS) entry which is preliminary data.</text>
</comment>
<protein>
    <submittedName>
        <fullName evidence="2">LysM peptidoglycan-binding domain-containing protein</fullName>
    </submittedName>
</protein>
<keyword evidence="3" id="KW-1185">Reference proteome</keyword>
<dbReference type="SMART" id="SM00257">
    <property type="entry name" value="LysM"/>
    <property type="match status" value="1"/>
</dbReference>
<name>A0ABS6WCW1_9BIFI</name>
<dbReference type="PROSITE" id="PS51782">
    <property type="entry name" value="LYSM"/>
    <property type="match status" value="1"/>
</dbReference>
<evidence type="ECO:0000259" key="1">
    <source>
        <dbReference type="PROSITE" id="PS51782"/>
    </source>
</evidence>
<dbReference type="EMBL" id="JAHBBH010000005">
    <property type="protein sequence ID" value="MBW3091889.1"/>
    <property type="molecule type" value="Genomic_DNA"/>
</dbReference>
<reference evidence="2 3" key="1">
    <citation type="submission" date="2021-05" db="EMBL/GenBank/DDBJ databases">
        <title>Phylogenetic classification of ten novel species belonging to the genus Bifidobacterium comprising B. colchicus sp. nov., B. abeli sp. nov., B. bicoloris sp. nov., B. guerezis sp. nov., B. rosaliae sp. nov., B. santillanensis sp. nov., B. argentati sp. nov., B. amazzoni sp. nov., B. pluviali sp. nov., and B. pinnaculum sp. nov.</title>
        <authorList>
            <person name="Lugli G.A."/>
            <person name="Ruiz Garcia L."/>
            <person name="Margolles A."/>
            <person name="Ventura M."/>
        </authorList>
    </citation>
    <scope>NUCLEOTIDE SEQUENCE [LARGE SCALE GENOMIC DNA]</scope>
    <source>
        <strain evidence="2 3">82T10</strain>
    </source>
</reference>
<dbReference type="InterPro" id="IPR018392">
    <property type="entry name" value="LysM"/>
</dbReference>
<accession>A0ABS6WCW1</accession>
<dbReference type="CDD" id="cd00118">
    <property type="entry name" value="LysM"/>
    <property type="match status" value="1"/>
</dbReference>
<dbReference type="Proteomes" id="UP000700815">
    <property type="component" value="Unassembled WGS sequence"/>
</dbReference>
<proteinExistence type="predicted"/>
<evidence type="ECO:0000313" key="3">
    <source>
        <dbReference type="Proteomes" id="UP000700815"/>
    </source>
</evidence>